<organism evidence="1 2">
    <name type="scientific">Gymnopus androsaceus JB14</name>
    <dbReference type="NCBI Taxonomy" id="1447944"/>
    <lineage>
        <taxon>Eukaryota</taxon>
        <taxon>Fungi</taxon>
        <taxon>Dikarya</taxon>
        <taxon>Basidiomycota</taxon>
        <taxon>Agaricomycotina</taxon>
        <taxon>Agaricomycetes</taxon>
        <taxon>Agaricomycetidae</taxon>
        <taxon>Agaricales</taxon>
        <taxon>Marasmiineae</taxon>
        <taxon>Omphalotaceae</taxon>
        <taxon>Gymnopus</taxon>
    </lineage>
</organism>
<protein>
    <submittedName>
        <fullName evidence="1">Uncharacterized protein</fullName>
    </submittedName>
</protein>
<reference evidence="1" key="1">
    <citation type="journal article" date="2019" name="Environ. Microbiol.">
        <title>Fungal ecological strategies reflected in gene transcription - a case study of two litter decomposers.</title>
        <authorList>
            <person name="Barbi F."/>
            <person name="Kohler A."/>
            <person name="Barry K."/>
            <person name="Baskaran P."/>
            <person name="Daum C."/>
            <person name="Fauchery L."/>
            <person name="Ihrmark K."/>
            <person name="Kuo A."/>
            <person name="LaButti K."/>
            <person name="Lipzen A."/>
            <person name="Morin E."/>
            <person name="Grigoriev I.V."/>
            <person name="Henrissat B."/>
            <person name="Lindahl B."/>
            <person name="Martin F."/>
        </authorList>
    </citation>
    <scope>NUCLEOTIDE SEQUENCE</scope>
    <source>
        <strain evidence="1">JB14</strain>
    </source>
</reference>
<dbReference type="Proteomes" id="UP000799118">
    <property type="component" value="Unassembled WGS sequence"/>
</dbReference>
<keyword evidence="2" id="KW-1185">Reference proteome</keyword>
<proteinExistence type="predicted"/>
<dbReference type="AlphaFoldDB" id="A0A6A4GWC1"/>
<name>A0A6A4GWC1_9AGAR</name>
<evidence type="ECO:0000313" key="1">
    <source>
        <dbReference type="EMBL" id="KAE9389404.1"/>
    </source>
</evidence>
<accession>A0A6A4GWC1</accession>
<gene>
    <name evidence="1" type="ORF">BT96DRAFT_834959</name>
</gene>
<evidence type="ECO:0000313" key="2">
    <source>
        <dbReference type="Proteomes" id="UP000799118"/>
    </source>
</evidence>
<dbReference type="EMBL" id="ML769698">
    <property type="protein sequence ID" value="KAE9389404.1"/>
    <property type="molecule type" value="Genomic_DNA"/>
</dbReference>
<sequence>MKGGAYLPAAQKLFCRLKQAGVRNVNLAIKAVTDAFGVKVKRFMSRCTGGQCIKEGGIYGLIQLGCKITHAPAFSEGTDGTTMCGITQESRHITLSMPSYEPGVDDDDHSTWSRVTCFAKALPALNHTAQCQFQVLWNLELKL</sequence>
<dbReference type="OrthoDB" id="3052721at2759"/>